<feature type="region of interest" description="Disordered" evidence="4">
    <location>
        <begin position="257"/>
        <end position="284"/>
    </location>
</feature>
<dbReference type="GO" id="GO:0070728">
    <property type="term" value="F:L-leucine binding"/>
    <property type="evidence" value="ECO:0007669"/>
    <property type="project" value="TreeGrafter"/>
</dbReference>
<keyword evidence="6" id="KW-1185">Reference proteome</keyword>
<proteinExistence type="inferred from homology"/>
<dbReference type="GO" id="GO:0016239">
    <property type="term" value="P:positive regulation of macroautophagy"/>
    <property type="evidence" value="ECO:0007669"/>
    <property type="project" value="TreeGrafter"/>
</dbReference>
<dbReference type="Proteomes" id="UP000247702">
    <property type="component" value="Unassembled WGS sequence"/>
</dbReference>
<dbReference type="GO" id="GO:0071233">
    <property type="term" value="P:cellular response to L-leucine"/>
    <property type="evidence" value="ECO:0007669"/>
    <property type="project" value="TreeGrafter"/>
</dbReference>
<dbReference type="GO" id="GO:0016684">
    <property type="term" value="F:oxidoreductase activity, acting on peroxide as acceptor"/>
    <property type="evidence" value="ECO:0007669"/>
    <property type="project" value="TreeGrafter"/>
</dbReference>
<dbReference type="EMBL" id="BEXD01003915">
    <property type="protein sequence ID" value="GBC03894.1"/>
    <property type="molecule type" value="Genomic_DNA"/>
</dbReference>
<feature type="compositionally biased region" description="Basic and acidic residues" evidence="4">
    <location>
        <begin position="162"/>
        <end position="171"/>
    </location>
</feature>
<protein>
    <recommendedName>
        <fullName evidence="7">PA26-domain-containing protein</fullName>
    </recommendedName>
</protein>
<evidence type="ECO:0000256" key="3">
    <source>
        <dbReference type="ARBA" id="ARBA00022490"/>
    </source>
</evidence>
<dbReference type="GO" id="GO:1901031">
    <property type="term" value="P:regulation of response to reactive oxygen species"/>
    <property type="evidence" value="ECO:0007669"/>
    <property type="project" value="InterPro"/>
</dbReference>
<dbReference type="PANTHER" id="PTHR12474">
    <property type="entry name" value="P53 REGULATED PA26 NUCLEAR PROTEIN SESTRIN"/>
    <property type="match status" value="1"/>
</dbReference>
<evidence type="ECO:0000256" key="2">
    <source>
        <dbReference type="ARBA" id="ARBA00008350"/>
    </source>
</evidence>
<name>A0A2Z6RN64_9GLOM</name>
<evidence type="ECO:0008006" key="7">
    <source>
        <dbReference type="Google" id="ProtNLM"/>
    </source>
</evidence>
<feature type="compositionally biased region" description="Low complexity" evidence="4">
    <location>
        <begin position="264"/>
        <end position="284"/>
    </location>
</feature>
<dbReference type="GO" id="GO:0005737">
    <property type="term" value="C:cytoplasm"/>
    <property type="evidence" value="ECO:0007669"/>
    <property type="project" value="UniProtKB-SubCell"/>
</dbReference>
<evidence type="ECO:0000256" key="1">
    <source>
        <dbReference type="ARBA" id="ARBA00004496"/>
    </source>
</evidence>
<accession>A0A2Z6RN64</accession>
<dbReference type="InterPro" id="IPR029032">
    <property type="entry name" value="AhpD-like"/>
</dbReference>
<comment type="similarity">
    <text evidence="2">Belongs to the sestrin family.</text>
</comment>
<dbReference type="GO" id="GO:1904262">
    <property type="term" value="P:negative regulation of TORC1 signaling"/>
    <property type="evidence" value="ECO:0007669"/>
    <property type="project" value="TreeGrafter"/>
</dbReference>
<organism evidence="5 6">
    <name type="scientific">Rhizophagus clarus</name>
    <dbReference type="NCBI Taxonomy" id="94130"/>
    <lineage>
        <taxon>Eukaryota</taxon>
        <taxon>Fungi</taxon>
        <taxon>Fungi incertae sedis</taxon>
        <taxon>Mucoromycota</taxon>
        <taxon>Glomeromycotina</taxon>
        <taxon>Glomeromycetes</taxon>
        <taxon>Glomerales</taxon>
        <taxon>Glomeraceae</taxon>
        <taxon>Rhizophagus</taxon>
    </lineage>
</organism>
<evidence type="ECO:0000313" key="6">
    <source>
        <dbReference type="Proteomes" id="UP000247702"/>
    </source>
</evidence>
<reference evidence="5 6" key="1">
    <citation type="submission" date="2017-11" db="EMBL/GenBank/DDBJ databases">
        <title>The genome of Rhizophagus clarus HR1 reveals common genetic basis of auxotrophy among arbuscular mycorrhizal fungi.</title>
        <authorList>
            <person name="Kobayashi Y."/>
        </authorList>
    </citation>
    <scope>NUCLEOTIDE SEQUENCE [LARGE SCALE GENOMIC DNA]</scope>
    <source>
        <strain evidence="5 6">HR1</strain>
    </source>
</reference>
<dbReference type="GO" id="GO:1990253">
    <property type="term" value="P:cellular response to leucine starvation"/>
    <property type="evidence" value="ECO:0007669"/>
    <property type="project" value="TreeGrafter"/>
</dbReference>
<dbReference type="AlphaFoldDB" id="A0A2Z6RN64"/>
<evidence type="ECO:0000256" key="4">
    <source>
        <dbReference type="SAM" id="MobiDB-lite"/>
    </source>
</evidence>
<comment type="caution">
    <text evidence="5">The sequence shown here is derived from an EMBL/GenBank/DDBJ whole genome shotgun (WGS) entry which is preliminary data.</text>
</comment>
<comment type="subcellular location">
    <subcellularLocation>
        <location evidence="1">Cytoplasm</location>
    </subcellularLocation>
</comment>
<dbReference type="Pfam" id="PF04636">
    <property type="entry name" value="PA26"/>
    <property type="match status" value="1"/>
</dbReference>
<dbReference type="InterPro" id="IPR006730">
    <property type="entry name" value="Sestrin"/>
</dbReference>
<feature type="region of interest" description="Disordered" evidence="4">
    <location>
        <begin position="154"/>
        <end position="183"/>
    </location>
</feature>
<dbReference type="STRING" id="94130.A0A2Z6RN64"/>
<sequence length="829" mass="93475">MTTSEQQPVENNSNFAPSTLESRARAFREFRTRVALFNGLLTKDPKERANASDRITQLLRNLAKESYPSETAGTVVSTTGDREIVSGVSSPLNNVLVTPLSSLSPFNSPLFTDGSGSASASSYAPSPNIHQTYASEGVDSENFGGYVNQMEFQRNGIPDGLGGDHSRRNSADENSPDDIEKSEEERKEYLRLLILAMLRMSIDCPFADVRNSFNRCLKKLRQMNVPVPSPINPSPSFFIAPEDIITLEWPEYTNSTLTQSTPRSITPSGYSSSSSSSSSNSSSFSEEIPRAVQQPLTPATPLYPSPPSLVVGRQPDDVVRKLMIDTFIKFARLSHFYRVLAYFPNFMEKYQESYKLIVRDPDNGPVPLSWRFYIGIMAASQFKCQYIVSKLTNDFLMYGGNIDWLQGLQHAPAKIRNLATLNTILANQPWRLKPSHIGALVKRPQNSQNPQEHWTIAEIVHVILILSTFHSLSSYALGCGIVPEYDSVGGNCEQPLFTPNSPIEESGNSIGVLNSENISAEVASGLGVTLEEQLGEPDTVKTITKSVVASDPIPIPNSSSTRERSDLEINHTSQLIRRLNLRNREEREEDKQINYGSVSSDGSYSFPRVPGFDNVDEETFTDETDVSPFSISREFFSNVCTTPRTLTQPTYPTEDFSRFLDSNVEIHYADFSVSSSEYSVFKLQDYCWEDHGVIMVNNYLPDTGEVLDQEFTEIRDFTDYSLFHSYKSDLDTTPLRQAIWYYVQRLFGLCKDDYEYRDINTFLNKRIKAFLKKVCCTPEEVRYSDWRGVGFRLREEEKCHVNLIAVEARKQAELVYGLSCVMRWEKGRE</sequence>
<dbReference type="PANTHER" id="PTHR12474:SF0">
    <property type="entry name" value="SESTRIN HOMOLOG"/>
    <property type="match status" value="1"/>
</dbReference>
<keyword evidence="3" id="KW-0963">Cytoplasm</keyword>
<dbReference type="GO" id="GO:0005634">
    <property type="term" value="C:nucleus"/>
    <property type="evidence" value="ECO:0007669"/>
    <property type="project" value="InterPro"/>
</dbReference>
<dbReference type="SUPFAM" id="SSF69118">
    <property type="entry name" value="AhpD-like"/>
    <property type="match status" value="1"/>
</dbReference>
<evidence type="ECO:0000313" key="5">
    <source>
        <dbReference type="EMBL" id="GBC03894.1"/>
    </source>
</evidence>
<gene>
    <name evidence="5" type="ORF">RclHR1_00540004</name>
</gene>